<name>A0A1W5CTS7_9LECA</name>
<feature type="chain" id="PRO_5012348331" evidence="1">
    <location>
        <begin position="22"/>
        <end position="91"/>
    </location>
</feature>
<reference evidence="3" key="1">
    <citation type="submission" date="2017-03" db="EMBL/GenBank/DDBJ databases">
        <authorList>
            <person name="Sharma R."/>
            <person name="Thines M."/>
        </authorList>
    </citation>
    <scope>NUCLEOTIDE SEQUENCE [LARGE SCALE GENOMIC DNA]</scope>
</reference>
<feature type="signal peptide" evidence="1">
    <location>
        <begin position="1"/>
        <end position="21"/>
    </location>
</feature>
<evidence type="ECO:0000313" key="3">
    <source>
        <dbReference type="Proteomes" id="UP000192927"/>
    </source>
</evidence>
<dbReference type="Gene3D" id="1.10.1280.10">
    <property type="entry name" value="Di-copper center containing domain from catechol oxidase"/>
    <property type="match status" value="1"/>
</dbReference>
<keyword evidence="3" id="KW-1185">Reference proteome</keyword>
<dbReference type="InterPro" id="IPR008922">
    <property type="entry name" value="Di-copper_centre_dom_sf"/>
</dbReference>
<protein>
    <submittedName>
        <fullName evidence="2">Tyrosinase</fullName>
    </submittedName>
</protein>
<accession>A0A1W5CTS7</accession>
<organism evidence="2 3">
    <name type="scientific">Lasallia pustulata</name>
    <dbReference type="NCBI Taxonomy" id="136370"/>
    <lineage>
        <taxon>Eukaryota</taxon>
        <taxon>Fungi</taxon>
        <taxon>Dikarya</taxon>
        <taxon>Ascomycota</taxon>
        <taxon>Pezizomycotina</taxon>
        <taxon>Lecanoromycetes</taxon>
        <taxon>OSLEUM clade</taxon>
        <taxon>Umbilicariomycetidae</taxon>
        <taxon>Umbilicariales</taxon>
        <taxon>Umbilicariaceae</taxon>
        <taxon>Lasallia</taxon>
    </lineage>
</organism>
<evidence type="ECO:0000256" key="1">
    <source>
        <dbReference type="SAM" id="SignalP"/>
    </source>
</evidence>
<sequence>MAYCSFSILFWTWILAVLTDAFSITGVQAGVDLSTGQRPFRQNILTFQDSGAPFDLYIQSLQYFLQLNQSLLTSYYQVAGELQRLIHDHID</sequence>
<evidence type="ECO:0000313" key="2">
    <source>
        <dbReference type="EMBL" id="SLM34069.1"/>
    </source>
</evidence>
<proteinExistence type="predicted"/>
<dbReference type="AlphaFoldDB" id="A0A1W5CTS7"/>
<dbReference type="Proteomes" id="UP000192927">
    <property type="component" value="Unassembled WGS sequence"/>
</dbReference>
<dbReference type="EMBL" id="FWEW01000215">
    <property type="protein sequence ID" value="SLM34069.1"/>
    <property type="molecule type" value="Genomic_DNA"/>
</dbReference>
<keyword evidence="1" id="KW-0732">Signal</keyword>